<feature type="binding site" evidence="13">
    <location>
        <position position="295"/>
    </location>
    <ligand>
        <name>L-glutamate</name>
        <dbReference type="ChEBI" id="CHEBI:29985"/>
    </ligand>
</feature>
<dbReference type="FunFam" id="3.30.590.10:FF:000003">
    <property type="entry name" value="Glutamine synthetase 2"/>
    <property type="match status" value="1"/>
</dbReference>
<dbReference type="Gene3D" id="3.10.20.70">
    <property type="entry name" value="Glutamine synthetase, N-terminal domain"/>
    <property type="match status" value="1"/>
</dbReference>
<comment type="subcellular location">
    <subcellularLocation>
        <location evidence="1">Cytoplasm</location>
    </subcellularLocation>
</comment>
<keyword evidence="10 15" id="KW-0460">Magnesium</keyword>
<evidence type="ECO:0000256" key="10">
    <source>
        <dbReference type="ARBA" id="ARBA00022842"/>
    </source>
</evidence>
<feature type="binding site" evidence="15">
    <location>
        <position position="193"/>
    </location>
    <ligand>
        <name>Mg(2+)</name>
        <dbReference type="ChEBI" id="CHEBI:18420"/>
        <label>1</label>
    </ligand>
</feature>
<feature type="binding site" evidence="13">
    <location>
        <position position="335"/>
    </location>
    <ligand>
        <name>L-glutamate</name>
        <dbReference type="ChEBI" id="CHEBI:29985"/>
    </ligand>
</feature>
<gene>
    <name evidence="21" type="primary">glnA</name>
    <name evidence="21" type="ORF">V4D30_08400</name>
</gene>
<dbReference type="GO" id="GO:0005737">
    <property type="term" value="C:cytoplasm"/>
    <property type="evidence" value="ECO:0007669"/>
    <property type="project" value="UniProtKB-SubCell"/>
</dbReference>
<feature type="domain" description="GS beta-grasp" evidence="19">
    <location>
        <begin position="19"/>
        <end position="104"/>
    </location>
</feature>
<evidence type="ECO:0000256" key="13">
    <source>
        <dbReference type="PIRSR" id="PIRSR604809-1"/>
    </source>
</evidence>
<keyword evidence="7 15" id="KW-0479">Metal-binding</keyword>
<feature type="binding site" evidence="15">
    <location>
        <position position="134"/>
    </location>
    <ligand>
        <name>Mg(2+)</name>
        <dbReference type="ChEBI" id="CHEBI:18420"/>
        <label>1</label>
    </ligand>
</feature>
<dbReference type="NCBIfam" id="TIGR00653">
    <property type="entry name" value="GlnA"/>
    <property type="match status" value="1"/>
</dbReference>
<keyword evidence="8 14" id="KW-0547">Nucleotide-binding</keyword>
<comment type="similarity">
    <text evidence="2 17 18">Belongs to the glutamine synthetase family.</text>
</comment>
<evidence type="ECO:0000256" key="7">
    <source>
        <dbReference type="ARBA" id="ARBA00022723"/>
    </source>
</evidence>
<dbReference type="InterPro" id="IPR008147">
    <property type="entry name" value="Gln_synt_N"/>
</dbReference>
<feature type="binding site" evidence="13">
    <location>
        <begin position="237"/>
        <end position="238"/>
    </location>
    <ligand>
        <name>L-glutamate</name>
        <dbReference type="ChEBI" id="CHEBI:29985"/>
    </ligand>
</feature>
<evidence type="ECO:0000256" key="6">
    <source>
        <dbReference type="ARBA" id="ARBA00022598"/>
    </source>
</evidence>
<feature type="binding site" evidence="14">
    <location>
        <position position="328"/>
    </location>
    <ligand>
        <name>ATP</name>
        <dbReference type="ChEBI" id="CHEBI:30616"/>
    </ligand>
</feature>
<dbReference type="RefSeq" id="WP_353683894.1">
    <property type="nucleotide sequence ID" value="NZ_CP144373.1"/>
</dbReference>
<dbReference type="GO" id="GO:0006542">
    <property type="term" value="P:glutamine biosynthetic process"/>
    <property type="evidence" value="ECO:0007669"/>
    <property type="project" value="InterPro"/>
</dbReference>
<dbReference type="PANTHER" id="PTHR43785:SF12">
    <property type="entry name" value="TYPE-1 GLUTAMINE SYNTHETASE 2"/>
    <property type="match status" value="1"/>
</dbReference>
<evidence type="ECO:0000256" key="1">
    <source>
        <dbReference type="ARBA" id="ARBA00004496"/>
    </source>
</evidence>
<feature type="binding site" evidence="14">
    <location>
        <begin position="244"/>
        <end position="246"/>
    </location>
    <ligand>
        <name>ATP</name>
        <dbReference type="ChEBI" id="CHEBI:30616"/>
    </ligand>
</feature>
<evidence type="ECO:0000256" key="16">
    <source>
        <dbReference type="PIRSR" id="PIRSR604809-50"/>
    </source>
</evidence>
<dbReference type="SUPFAM" id="SSF54368">
    <property type="entry name" value="Glutamine synthetase, N-terminal domain"/>
    <property type="match status" value="1"/>
</dbReference>
<sequence>MTYTKPRDEKDVMKLVKEMNVKFVRLWFTDILGQLKSFAVPVEELEMAFSEGMGFDGSSIHGFARIDESDMIARPDPTTFAILPWRPSESAVARMFCDIYEPDGTPYKGDPRYILKLNLEKAAKKGYTFYLGPELEFFYFKSDRNPETLDEGGYFDYPLDAAEDLRRDTILALEQMGIKVEYSHHEVAPSQHEIDLRYAEALQMADIVMTYRVVVKEIAKKHGVYATFMPKPLFGENGSGMHTHQSLFKGDKNAFFDAKDKYYLSDVAKSYIAGVLTHIKEITLVLNQWVNSYKRLVPGYEAPVYICWARRNRSALIRVPLYKPGKEKATRIELRSPDPACNPYLAFACMLNAGLTGVEKKYKLPEPVEKDVYHLDPEERKALGIDNLPGSLIEAIEYAEKSELLRETLGDHIFTNLIESKKKEWDDYRIRIFPYEIERYLPIL</sequence>
<evidence type="ECO:0000256" key="9">
    <source>
        <dbReference type="ARBA" id="ARBA00022840"/>
    </source>
</evidence>
<feature type="binding site" evidence="14">
    <location>
        <position position="181"/>
    </location>
    <ligand>
        <name>ATP</name>
        <dbReference type="ChEBI" id="CHEBI:30616"/>
    </ligand>
</feature>
<feature type="binding site" evidence="14">
    <location>
        <position position="313"/>
    </location>
    <ligand>
        <name>ATP</name>
        <dbReference type="ChEBI" id="CHEBI:30616"/>
    </ligand>
</feature>
<evidence type="ECO:0000256" key="18">
    <source>
        <dbReference type="RuleBase" id="RU000384"/>
    </source>
</evidence>
<dbReference type="EC" id="6.3.1.2" evidence="3"/>
<dbReference type="EMBL" id="CP144373">
    <property type="protein sequence ID" value="XCH46356.1"/>
    <property type="molecule type" value="Genomic_DNA"/>
</dbReference>
<dbReference type="PROSITE" id="PS51986">
    <property type="entry name" value="GS_BETA_GRASP"/>
    <property type="match status" value="1"/>
</dbReference>
<feature type="binding site" evidence="15">
    <location>
        <position position="333"/>
    </location>
    <ligand>
        <name>Mg(2+)</name>
        <dbReference type="ChEBI" id="CHEBI:18420"/>
        <label>1</label>
    </ligand>
</feature>
<feature type="binding site" evidence="13">
    <location>
        <position position="313"/>
    </location>
    <ligand>
        <name>L-glutamate</name>
        <dbReference type="ChEBI" id="CHEBI:29985"/>
    </ligand>
</feature>
<comment type="catalytic activity">
    <reaction evidence="12">
        <text>L-glutamate + NH4(+) + ATP = L-glutamine + ADP + phosphate + H(+)</text>
        <dbReference type="Rhea" id="RHEA:16169"/>
        <dbReference type="ChEBI" id="CHEBI:15378"/>
        <dbReference type="ChEBI" id="CHEBI:28938"/>
        <dbReference type="ChEBI" id="CHEBI:29985"/>
        <dbReference type="ChEBI" id="CHEBI:30616"/>
        <dbReference type="ChEBI" id="CHEBI:43474"/>
        <dbReference type="ChEBI" id="CHEBI:58359"/>
        <dbReference type="ChEBI" id="CHEBI:456216"/>
        <dbReference type="EC" id="6.3.1.2"/>
    </reaction>
</comment>
<proteinExistence type="inferred from homology"/>
<organism evidence="21">
    <name type="scientific">Thermodesulfovibrio autotrophicus</name>
    <dbReference type="NCBI Taxonomy" id="3118333"/>
    <lineage>
        <taxon>Bacteria</taxon>
        <taxon>Pseudomonadati</taxon>
        <taxon>Nitrospirota</taxon>
        <taxon>Thermodesulfovibrionia</taxon>
        <taxon>Thermodesulfovibrionales</taxon>
        <taxon>Thermodesulfovibrionaceae</taxon>
        <taxon>Thermodesulfovibrio</taxon>
    </lineage>
</organism>
<dbReference type="Gene3D" id="3.30.590.10">
    <property type="entry name" value="Glutamine synthetase/guanido kinase, catalytic domain"/>
    <property type="match status" value="1"/>
</dbReference>
<protein>
    <recommendedName>
        <fullName evidence="4">Glutamine synthetase</fullName>
        <ecNumber evidence="3">6.3.1.2</ecNumber>
    </recommendedName>
    <alternativeName>
        <fullName evidence="11">Glutamate--ammonia ligase</fullName>
    </alternativeName>
</protein>
<feature type="modified residue" description="O-AMP-tyrosine" evidence="16">
    <location>
        <position position="373"/>
    </location>
</feature>
<dbReference type="FunFam" id="3.10.20.70:FF:000002">
    <property type="entry name" value="Glutamine synthetase I"/>
    <property type="match status" value="1"/>
</dbReference>
<feature type="binding site" evidence="15">
    <location>
        <position position="242"/>
    </location>
    <ligand>
        <name>Mg(2+)</name>
        <dbReference type="ChEBI" id="CHEBI:18420"/>
        <label>1</label>
    </ligand>
</feature>
<dbReference type="InterPro" id="IPR036651">
    <property type="entry name" value="Gln_synt_N_sf"/>
</dbReference>
<dbReference type="GO" id="GO:0005524">
    <property type="term" value="F:ATP binding"/>
    <property type="evidence" value="ECO:0007669"/>
    <property type="project" value="UniProtKB-KW"/>
</dbReference>
<evidence type="ECO:0000256" key="17">
    <source>
        <dbReference type="PROSITE-ProRule" id="PRU01330"/>
    </source>
</evidence>
<evidence type="ECO:0000259" key="19">
    <source>
        <dbReference type="PROSITE" id="PS51986"/>
    </source>
</evidence>
<dbReference type="GO" id="GO:0004356">
    <property type="term" value="F:glutamine synthetase activity"/>
    <property type="evidence" value="ECO:0007669"/>
    <property type="project" value="UniProtKB-EC"/>
</dbReference>
<reference evidence="21" key="1">
    <citation type="submission" date="2024-01" db="EMBL/GenBank/DDBJ databases">
        <title>The first autotrophic representatives of the genus Thermodesulfovibrio.</title>
        <authorList>
            <person name="Maltseva A.I."/>
            <person name="Elcheninov A.G."/>
            <person name="Kublanov I.V."/>
            <person name="Lebedinsky A.V."/>
            <person name="Frolov E.N."/>
        </authorList>
    </citation>
    <scope>NUCLEOTIDE SEQUENCE</scope>
    <source>
        <strain evidence="21">3907-1M</strain>
    </source>
</reference>
<evidence type="ECO:0000256" key="8">
    <source>
        <dbReference type="ARBA" id="ARBA00022741"/>
    </source>
</evidence>
<dbReference type="SMART" id="SM01230">
    <property type="entry name" value="Gln-synt_C"/>
    <property type="match status" value="1"/>
</dbReference>
<comment type="cofactor">
    <cofactor evidence="15">
        <name>Mg(2+)</name>
        <dbReference type="ChEBI" id="CHEBI:18420"/>
    </cofactor>
    <text evidence="15">Binds 2 Mg(2+) ions per subunit.</text>
</comment>
<dbReference type="InterPro" id="IPR014746">
    <property type="entry name" value="Gln_synth/guanido_kin_cat_dom"/>
</dbReference>
<dbReference type="SUPFAM" id="SSF55931">
    <property type="entry name" value="Glutamine synthetase/guanido kinase"/>
    <property type="match status" value="1"/>
</dbReference>
<dbReference type="InterPro" id="IPR008146">
    <property type="entry name" value="Gln_synth_cat_dom"/>
</dbReference>
<evidence type="ECO:0000256" key="4">
    <source>
        <dbReference type="ARBA" id="ARBA00021364"/>
    </source>
</evidence>
<evidence type="ECO:0000256" key="2">
    <source>
        <dbReference type="ARBA" id="ARBA00009897"/>
    </source>
</evidence>
<evidence type="ECO:0000256" key="12">
    <source>
        <dbReference type="ARBA" id="ARBA00049436"/>
    </source>
</evidence>
<keyword evidence="5" id="KW-0963">Cytoplasm</keyword>
<keyword evidence="9 14" id="KW-0067">ATP-binding</keyword>
<dbReference type="Pfam" id="PF03951">
    <property type="entry name" value="Gln-synt_N"/>
    <property type="match status" value="1"/>
</dbReference>
<feature type="domain" description="GS catalytic" evidence="20">
    <location>
        <begin position="111"/>
        <end position="444"/>
    </location>
</feature>
<evidence type="ECO:0000256" key="15">
    <source>
        <dbReference type="PIRSR" id="PIRSR604809-3"/>
    </source>
</evidence>
<dbReference type="PROSITE" id="PS00181">
    <property type="entry name" value="GLNA_ATP"/>
    <property type="match status" value="1"/>
</dbReference>
<dbReference type="InterPro" id="IPR004809">
    <property type="entry name" value="Gln_synth_I"/>
</dbReference>
<evidence type="ECO:0000313" key="21">
    <source>
        <dbReference type="EMBL" id="XCH46356.1"/>
    </source>
</evidence>
<dbReference type="PANTHER" id="PTHR43785">
    <property type="entry name" value="GAMMA-GLUTAMYLPUTRESCINE SYNTHETASE"/>
    <property type="match status" value="1"/>
</dbReference>
<evidence type="ECO:0000256" key="11">
    <source>
        <dbReference type="ARBA" id="ARBA00030668"/>
    </source>
</evidence>
<accession>A0AAU8GUU5</accession>
<evidence type="ECO:0000256" key="14">
    <source>
        <dbReference type="PIRSR" id="PIRSR604809-2"/>
    </source>
</evidence>
<feature type="binding site" evidence="15">
    <location>
        <position position="136"/>
    </location>
    <ligand>
        <name>Mg(2+)</name>
        <dbReference type="ChEBI" id="CHEBI:18420"/>
        <label>1</label>
    </ligand>
</feature>
<feature type="binding site" evidence="15">
    <location>
        <position position="186"/>
    </location>
    <ligand>
        <name>Mg(2+)</name>
        <dbReference type="ChEBI" id="CHEBI:18420"/>
        <label>1</label>
    </ligand>
</feature>
<evidence type="ECO:0000259" key="20">
    <source>
        <dbReference type="PROSITE" id="PS51987"/>
    </source>
</evidence>
<evidence type="ECO:0000256" key="3">
    <source>
        <dbReference type="ARBA" id="ARBA00012937"/>
    </source>
</evidence>
<dbReference type="GO" id="GO:0046872">
    <property type="term" value="F:metal ion binding"/>
    <property type="evidence" value="ECO:0007669"/>
    <property type="project" value="UniProtKB-KW"/>
</dbReference>
<keyword evidence="6 21" id="KW-0436">Ligase</keyword>
<dbReference type="InterPro" id="IPR027303">
    <property type="entry name" value="Gln_synth_gly_rich_site"/>
</dbReference>
<dbReference type="AlphaFoldDB" id="A0AAU8GUU5"/>
<keyword evidence="16" id="KW-0597">Phosphoprotein</keyword>
<feature type="binding site" evidence="13">
    <location>
        <position position="301"/>
    </location>
    <ligand>
        <name>L-glutamate</name>
        <dbReference type="ChEBI" id="CHEBI:29985"/>
    </ligand>
</feature>
<evidence type="ECO:0000256" key="5">
    <source>
        <dbReference type="ARBA" id="ARBA00022490"/>
    </source>
</evidence>
<dbReference type="Pfam" id="PF00120">
    <property type="entry name" value="Gln-synt_C"/>
    <property type="match status" value="1"/>
</dbReference>
<dbReference type="PROSITE" id="PS51987">
    <property type="entry name" value="GS_CATALYTIC"/>
    <property type="match status" value="1"/>
</dbReference>
<dbReference type="KEGG" id="taut:V4D30_08400"/>
<name>A0AAU8GUU5_9BACT</name>